<sequence length="70" mass="7728">MIPRPSSPLLHHALLTRPSVAPWARTGRLLSPPWATPPAPRILRALHRSCMNAGRREKVVVQPALPASIR</sequence>
<proteinExistence type="predicted"/>
<reference evidence="1" key="1">
    <citation type="submission" date="2018-12" db="EMBL/GenBank/DDBJ databases">
        <authorList>
            <person name="Jadhav K."/>
            <person name="Kushwaha B."/>
            <person name="Jadhav I."/>
        </authorList>
    </citation>
    <scope>NUCLEOTIDE SEQUENCE [LARGE SCALE GENOMIC DNA]</scope>
    <source>
        <strain evidence="1">SBS 10</strain>
    </source>
</reference>
<name>A0A432JIY2_9GAMM</name>
<organism evidence="1">
    <name type="scientific">Billgrantia gudaonensis</name>
    <dbReference type="NCBI Taxonomy" id="376427"/>
    <lineage>
        <taxon>Bacteria</taxon>
        <taxon>Pseudomonadati</taxon>
        <taxon>Pseudomonadota</taxon>
        <taxon>Gammaproteobacteria</taxon>
        <taxon>Oceanospirillales</taxon>
        <taxon>Halomonadaceae</taxon>
        <taxon>Billgrantia</taxon>
    </lineage>
</organism>
<dbReference type="EMBL" id="RXHI01000018">
    <property type="protein sequence ID" value="RUA22356.1"/>
    <property type="molecule type" value="Genomic_DNA"/>
</dbReference>
<dbReference type="AlphaFoldDB" id="A0A432JIY2"/>
<protein>
    <submittedName>
        <fullName evidence="1">Uncharacterized protein</fullName>
    </submittedName>
</protein>
<comment type="caution">
    <text evidence="1">The sequence shown here is derived from an EMBL/GenBank/DDBJ whole genome shotgun (WGS) entry which is preliminary data.</text>
</comment>
<accession>A0A432JIY2</accession>
<evidence type="ECO:0000313" key="1">
    <source>
        <dbReference type="EMBL" id="RUA22356.1"/>
    </source>
</evidence>
<gene>
    <name evidence="1" type="ORF">DSL92_06150</name>
</gene>